<evidence type="ECO:0000313" key="2">
    <source>
        <dbReference type="Proteomes" id="UP000189857"/>
    </source>
</evidence>
<organism evidence="1 2">
    <name type="scientific">Eubacterium ruminantium</name>
    <dbReference type="NCBI Taxonomy" id="42322"/>
    <lineage>
        <taxon>Bacteria</taxon>
        <taxon>Bacillati</taxon>
        <taxon>Bacillota</taxon>
        <taxon>Clostridia</taxon>
        <taxon>Eubacteriales</taxon>
        <taxon>Eubacteriaceae</taxon>
        <taxon>Eubacterium</taxon>
    </lineage>
</organism>
<sequence>MKLENIITPKRIEAIEEGTGFTYSYDEWDEIGDYYLFRFDVVSMDVSDDIFKINVKRCNEYLQPVLRLFPDEDSEDLTFYLYSVEIFREGELVVEADEDGYSYLDDEEHDSYKEILHFFIYGGVCSNRDKAAYLDGYIDADYVDLAPNHTSETFDAETAARLFLDDLKKALGDLIDIKPVIIMDDSEE</sequence>
<keyword evidence="2" id="KW-1185">Reference proteome</keyword>
<dbReference type="Proteomes" id="UP000189857">
    <property type="component" value="Unassembled WGS sequence"/>
</dbReference>
<name>A0A1T4QMM0_9FIRM</name>
<evidence type="ECO:0000313" key="1">
    <source>
        <dbReference type="EMBL" id="SKA05020.1"/>
    </source>
</evidence>
<dbReference type="RefSeq" id="WP_078788232.1">
    <property type="nucleotide sequence ID" value="NZ_FMTO01000025.1"/>
</dbReference>
<protein>
    <submittedName>
        <fullName evidence="1">Uncharacterized protein</fullName>
    </submittedName>
</protein>
<dbReference type="AlphaFoldDB" id="A0A1T4QMM0"/>
<accession>A0A1T4QMM0</accession>
<dbReference type="EMBL" id="FUXA01000023">
    <property type="protein sequence ID" value="SKA05020.1"/>
    <property type="molecule type" value="Genomic_DNA"/>
</dbReference>
<reference evidence="1 2" key="1">
    <citation type="submission" date="2017-02" db="EMBL/GenBank/DDBJ databases">
        <authorList>
            <person name="Peterson S.W."/>
        </authorList>
    </citation>
    <scope>NUCLEOTIDE SEQUENCE [LARGE SCALE GENOMIC DNA]</scope>
    <source>
        <strain evidence="1 2">ATCC 17233</strain>
    </source>
</reference>
<gene>
    <name evidence="1" type="ORF">SAMN02745110_02451</name>
</gene>
<proteinExistence type="predicted"/>